<keyword evidence="4 8" id="KW-1133">Transmembrane helix</keyword>
<protein>
    <recommendedName>
        <fullName evidence="11">Cell cycle control protein 50A</fullName>
    </recommendedName>
</protein>
<evidence type="ECO:0000313" key="9">
    <source>
        <dbReference type="EMBL" id="CAF0811225.1"/>
    </source>
</evidence>
<feature type="region of interest" description="Disordered" evidence="7">
    <location>
        <begin position="1"/>
        <end position="21"/>
    </location>
</feature>
<keyword evidence="10" id="KW-1185">Reference proteome</keyword>
<name>A0A813TAN6_9BILA</name>
<dbReference type="GO" id="GO:0005794">
    <property type="term" value="C:Golgi apparatus"/>
    <property type="evidence" value="ECO:0007669"/>
    <property type="project" value="TreeGrafter"/>
</dbReference>
<comment type="caution">
    <text evidence="9">The sequence shown here is derived from an EMBL/GenBank/DDBJ whole genome shotgun (WGS) entry which is preliminary data.</text>
</comment>
<dbReference type="InterPro" id="IPR005045">
    <property type="entry name" value="CDC50/LEM3_fam"/>
</dbReference>
<gene>
    <name evidence="9" type="ORF">JXQ802_LOCUS4727</name>
</gene>
<evidence type="ECO:0000256" key="8">
    <source>
        <dbReference type="SAM" id="Phobius"/>
    </source>
</evidence>
<evidence type="ECO:0000256" key="2">
    <source>
        <dbReference type="ARBA" id="ARBA00009457"/>
    </source>
</evidence>
<evidence type="ECO:0000313" key="10">
    <source>
        <dbReference type="Proteomes" id="UP000663870"/>
    </source>
</evidence>
<feature type="compositionally biased region" description="Acidic residues" evidence="7">
    <location>
        <begin position="1"/>
        <end position="11"/>
    </location>
</feature>
<evidence type="ECO:0000256" key="1">
    <source>
        <dbReference type="ARBA" id="ARBA00004141"/>
    </source>
</evidence>
<dbReference type="PANTHER" id="PTHR10926">
    <property type="entry name" value="CELL CYCLE CONTROL PROTEIN 50"/>
    <property type="match status" value="1"/>
</dbReference>
<dbReference type="GO" id="GO:0005783">
    <property type="term" value="C:endoplasmic reticulum"/>
    <property type="evidence" value="ECO:0007669"/>
    <property type="project" value="TreeGrafter"/>
</dbReference>
<dbReference type="EMBL" id="CAJNOL010000068">
    <property type="protein sequence ID" value="CAF0811225.1"/>
    <property type="molecule type" value="Genomic_DNA"/>
</dbReference>
<dbReference type="PANTHER" id="PTHR10926:SF0">
    <property type="entry name" value="CDC50, ISOFORM A"/>
    <property type="match status" value="1"/>
</dbReference>
<dbReference type="Proteomes" id="UP000663870">
    <property type="component" value="Unassembled WGS sequence"/>
</dbReference>
<accession>A0A813TAN6</accession>
<dbReference type="GO" id="GO:0005886">
    <property type="term" value="C:plasma membrane"/>
    <property type="evidence" value="ECO:0007669"/>
    <property type="project" value="TreeGrafter"/>
</dbReference>
<dbReference type="PIRSF" id="PIRSF015840">
    <property type="entry name" value="DUF284_TM_euk"/>
    <property type="match status" value="1"/>
</dbReference>
<evidence type="ECO:0000256" key="4">
    <source>
        <dbReference type="ARBA" id="ARBA00022989"/>
    </source>
</evidence>
<reference evidence="9" key="1">
    <citation type="submission" date="2021-02" db="EMBL/GenBank/DDBJ databases">
        <authorList>
            <person name="Nowell W R."/>
        </authorList>
    </citation>
    <scope>NUCLEOTIDE SEQUENCE</scope>
</reference>
<comment type="subcellular location">
    <subcellularLocation>
        <location evidence="1">Membrane</location>
        <topology evidence="1">Multi-pass membrane protein</topology>
    </subcellularLocation>
</comment>
<feature type="transmembrane region" description="Helical" evidence="8">
    <location>
        <begin position="318"/>
        <end position="340"/>
    </location>
</feature>
<proteinExistence type="inferred from homology"/>
<evidence type="ECO:0000256" key="5">
    <source>
        <dbReference type="ARBA" id="ARBA00023136"/>
    </source>
</evidence>
<organism evidence="9 10">
    <name type="scientific">Rotaria sordida</name>
    <dbReference type="NCBI Taxonomy" id="392033"/>
    <lineage>
        <taxon>Eukaryota</taxon>
        <taxon>Metazoa</taxon>
        <taxon>Spiralia</taxon>
        <taxon>Gnathifera</taxon>
        <taxon>Rotifera</taxon>
        <taxon>Eurotatoria</taxon>
        <taxon>Bdelloidea</taxon>
        <taxon>Philodinida</taxon>
        <taxon>Philodinidae</taxon>
        <taxon>Rotaria</taxon>
    </lineage>
</organism>
<evidence type="ECO:0000256" key="3">
    <source>
        <dbReference type="ARBA" id="ARBA00022692"/>
    </source>
</evidence>
<evidence type="ECO:0000256" key="7">
    <source>
        <dbReference type="SAM" id="MobiDB-lite"/>
    </source>
</evidence>
<comment type="similarity">
    <text evidence="2 6">Belongs to the CDC50/LEM3 family.</text>
</comment>
<keyword evidence="3 8" id="KW-0812">Transmembrane</keyword>
<keyword evidence="5 6" id="KW-0472">Membrane</keyword>
<dbReference type="AlphaFoldDB" id="A0A813TAN6"/>
<feature type="transmembrane region" description="Helical" evidence="8">
    <location>
        <begin position="41"/>
        <end position="61"/>
    </location>
</feature>
<evidence type="ECO:0000256" key="6">
    <source>
        <dbReference type="PIRNR" id="PIRNR015840"/>
    </source>
</evidence>
<sequence>MPGQGETEEDHEQQKSKKPADTAFKQQRLPAWQPIITANTALPVFLIIGLTFIPIGIVLVITSERVLEHDIDYTDTNCMSTTAANTTCAQALENANYTGQTCTCRINFALDKSFDGDVYFYYGLINYYQNHRRYVRSRDDNQLLGKEGAAASECQPFQKNSTGSGKDYAPCGAIANSKFNDTLSLLYGSENVSVTNLGIAWSTDKAVKFKNPDNASNYFSSTHDKPPNWKLSAWELDEPNPENNGYQNEDFIVWMRTAAMPTFRKLYRKLLRNSTFQNGLPKGDYTLVVTYNYPVTSFAGRKQFIISTTSWMGGKNPFLGWSYIAVGIVCMITFVVFFILHKTWKINNPFTYQMASIQNNQRITTT</sequence>
<dbReference type="Pfam" id="PF03381">
    <property type="entry name" value="CDC50"/>
    <property type="match status" value="1"/>
</dbReference>
<evidence type="ECO:0008006" key="11">
    <source>
        <dbReference type="Google" id="ProtNLM"/>
    </source>
</evidence>